<gene>
    <name evidence="1" type="ORF">MDG893_13484</name>
</gene>
<organism evidence="1 2">
    <name type="scientific">Marinobacter algicola DG893</name>
    <dbReference type="NCBI Taxonomy" id="443152"/>
    <lineage>
        <taxon>Bacteria</taxon>
        <taxon>Pseudomonadati</taxon>
        <taxon>Pseudomonadota</taxon>
        <taxon>Gammaproteobacteria</taxon>
        <taxon>Pseudomonadales</taxon>
        <taxon>Marinobacteraceae</taxon>
        <taxon>Marinobacter</taxon>
    </lineage>
</organism>
<dbReference type="OrthoDB" id="1495959at2"/>
<accession>A6F4P9</accession>
<dbReference type="Proteomes" id="UP000005856">
    <property type="component" value="Unassembled WGS sequence"/>
</dbReference>
<evidence type="ECO:0000313" key="1">
    <source>
        <dbReference type="EMBL" id="EDM46279.1"/>
    </source>
</evidence>
<proteinExistence type="predicted"/>
<name>A6F4P9_9GAMM</name>
<dbReference type="EMBL" id="ABCP01000046">
    <property type="protein sequence ID" value="EDM46279.1"/>
    <property type="molecule type" value="Genomic_DNA"/>
</dbReference>
<sequence>MSITEKSGFEQIRRNWTSRLKAWDRDRKNRRQYGPEAPLFAERLWIPVDQLQYALKHWSTKQSGRVVSEWPAERITPINEIEVVRACAQHWHKNIPWEETGIYQRMMEYIRQRGRVDRLASENDVKIRYQELDELYNTVIQSGTLSPRHELIKGNFREEGGILVHIGPDGAPYFGGKGHHRLAVALAAGVDLIPAQIGVVHRNGLTKLGAFRDQP</sequence>
<dbReference type="STRING" id="443152.MDG893_13484"/>
<protein>
    <recommendedName>
        <fullName evidence="3">ParB/Sulfiredoxin domain-containing protein</fullName>
    </recommendedName>
</protein>
<evidence type="ECO:0000313" key="2">
    <source>
        <dbReference type="Proteomes" id="UP000005856"/>
    </source>
</evidence>
<reference evidence="1 2" key="1">
    <citation type="submission" date="2007-06" db="EMBL/GenBank/DDBJ databases">
        <authorList>
            <person name="Green D."/>
            <person name="Ferriera S."/>
            <person name="Johnson J."/>
            <person name="Kravitz S."/>
            <person name="Beeson K."/>
            <person name="Sutton G."/>
            <person name="Rogers Y.-H."/>
            <person name="Friedman R."/>
            <person name="Frazier M."/>
            <person name="Venter J.C."/>
        </authorList>
    </citation>
    <scope>NUCLEOTIDE SEQUENCE [LARGE SCALE GENOMIC DNA]</scope>
    <source>
        <strain evidence="1 2">DG893</strain>
    </source>
</reference>
<keyword evidence="2" id="KW-1185">Reference proteome</keyword>
<dbReference type="AlphaFoldDB" id="A6F4P9"/>
<comment type="caution">
    <text evidence="1">The sequence shown here is derived from an EMBL/GenBank/DDBJ whole genome shotgun (WGS) entry which is preliminary data.</text>
</comment>
<dbReference type="eggNOG" id="ENOG502ZBHT">
    <property type="taxonomic scope" value="Bacteria"/>
</dbReference>
<dbReference type="RefSeq" id="WP_007155233.1">
    <property type="nucleotide sequence ID" value="NZ_ABCP01000046.1"/>
</dbReference>
<evidence type="ECO:0008006" key="3">
    <source>
        <dbReference type="Google" id="ProtNLM"/>
    </source>
</evidence>